<reference evidence="4 5" key="1">
    <citation type="submission" date="2016-07" db="EMBL/GenBank/DDBJ databases">
        <title>Pervasive Adenine N6-methylation of Active Genes in Fungi.</title>
        <authorList>
            <consortium name="DOE Joint Genome Institute"/>
            <person name="Mondo S.J."/>
            <person name="Dannebaum R.O."/>
            <person name="Kuo R.C."/>
            <person name="Labutti K."/>
            <person name="Haridas S."/>
            <person name="Kuo A."/>
            <person name="Salamov A."/>
            <person name="Ahrendt S.R."/>
            <person name="Lipzen A."/>
            <person name="Sullivan W."/>
            <person name="Andreopoulos W.B."/>
            <person name="Clum A."/>
            <person name="Lindquist E."/>
            <person name="Daum C."/>
            <person name="Ramamoorthy G.K."/>
            <person name="Gryganskyi A."/>
            <person name="Culley D."/>
            <person name="Magnuson J.K."/>
            <person name="James T.Y."/>
            <person name="O'Malley M.A."/>
            <person name="Stajich J.E."/>
            <person name="Spatafora J.W."/>
            <person name="Visel A."/>
            <person name="Grigoriev I.V."/>
        </authorList>
    </citation>
    <scope>NUCLEOTIDE SEQUENCE [LARGE SCALE GENOMIC DNA]</scope>
    <source>
        <strain evidence="4 5">NRRL 1336</strain>
    </source>
</reference>
<evidence type="ECO:0000313" key="5">
    <source>
        <dbReference type="Proteomes" id="UP000193560"/>
    </source>
</evidence>
<dbReference type="AlphaFoldDB" id="A0A1X2ILF3"/>
<dbReference type="PANTHER" id="PTHR10971">
    <property type="entry name" value="MRNA EXPORT FACTOR AND BUB3"/>
    <property type="match status" value="1"/>
</dbReference>
<evidence type="ECO:0000313" key="4">
    <source>
        <dbReference type="EMBL" id="ORZ18590.1"/>
    </source>
</evidence>
<dbReference type="PROSITE" id="PS50082">
    <property type="entry name" value="WD_REPEATS_2"/>
    <property type="match status" value="1"/>
</dbReference>
<dbReference type="SUPFAM" id="SSF50978">
    <property type="entry name" value="WD40 repeat-like"/>
    <property type="match status" value="1"/>
</dbReference>
<dbReference type="OrthoDB" id="427795at2759"/>
<comment type="caution">
    <text evidence="4">The sequence shown here is derived from an EMBL/GenBank/DDBJ whole genome shotgun (WGS) entry which is preliminary data.</text>
</comment>
<evidence type="ECO:0000256" key="2">
    <source>
        <dbReference type="ARBA" id="ARBA00022737"/>
    </source>
</evidence>
<dbReference type="PROSITE" id="PS00678">
    <property type="entry name" value="WD_REPEATS_1"/>
    <property type="match status" value="1"/>
</dbReference>
<evidence type="ECO:0000256" key="1">
    <source>
        <dbReference type="ARBA" id="ARBA00022574"/>
    </source>
</evidence>
<dbReference type="InterPro" id="IPR019775">
    <property type="entry name" value="WD40_repeat_CS"/>
</dbReference>
<evidence type="ECO:0000256" key="3">
    <source>
        <dbReference type="PROSITE-ProRule" id="PRU00221"/>
    </source>
</evidence>
<feature type="repeat" description="WD" evidence="3">
    <location>
        <begin position="101"/>
        <end position="143"/>
    </location>
</feature>
<dbReference type="InterPro" id="IPR015943">
    <property type="entry name" value="WD40/YVTN_repeat-like_dom_sf"/>
</dbReference>
<dbReference type="Pfam" id="PF00400">
    <property type="entry name" value="WD40"/>
    <property type="match status" value="2"/>
</dbReference>
<dbReference type="Proteomes" id="UP000193560">
    <property type="component" value="Unassembled WGS sequence"/>
</dbReference>
<dbReference type="STRING" id="90262.A0A1X2ILF3"/>
<keyword evidence="5" id="KW-1185">Reference proteome</keyword>
<dbReference type="EMBL" id="MCGE01000008">
    <property type="protein sequence ID" value="ORZ18590.1"/>
    <property type="molecule type" value="Genomic_DNA"/>
</dbReference>
<gene>
    <name evidence="4" type="ORF">BCR42DRAFT_349061</name>
</gene>
<dbReference type="InterPro" id="IPR036322">
    <property type="entry name" value="WD40_repeat_dom_sf"/>
</dbReference>
<organism evidence="4 5">
    <name type="scientific">Absidia repens</name>
    <dbReference type="NCBI Taxonomy" id="90262"/>
    <lineage>
        <taxon>Eukaryota</taxon>
        <taxon>Fungi</taxon>
        <taxon>Fungi incertae sedis</taxon>
        <taxon>Mucoromycota</taxon>
        <taxon>Mucoromycotina</taxon>
        <taxon>Mucoromycetes</taxon>
        <taxon>Mucorales</taxon>
        <taxon>Cunninghamellaceae</taxon>
        <taxon>Absidia</taxon>
    </lineage>
</organism>
<keyword evidence="2" id="KW-0677">Repeat</keyword>
<dbReference type="InterPro" id="IPR001680">
    <property type="entry name" value="WD40_rpt"/>
</dbReference>
<name>A0A1X2ILF3_9FUNG</name>
<dbReference type="PROSITE" id="PS50294">
    <property type="entry name" value="WD_REPEATS_REGION"/>
    <property type="match status" value="1"/>
</dbReference>
<protein>
    <submittedName>
        <fullName evidence="4">WD repeat domain 92</fullName>
    </submittedName>
</protein>
<dbReference type="SMART" id="SM00320">
    <property type="entry name" value="WD40"/>
    <property type="match status" value="5"/>
</dbReference>
<sequence length="326" mass="35388">MDPLNLITKELAFTAYDVKWVPSSARICAVGATGDATGKIAIFDMDSKVLALTSETETGSPFRCCTFGAADSHTRHLATGDFNGDLTLWDTQRLDIPIETTKAHDSIIHTIDGVDNSSRELVTGGRDGLVKVWDTRQLQSSVATIRALPSTEKPSFNPNEVWAVAFGNWEQSSQRVIAIGYDHGVVRLFDLVAGSYIWETNLGNGVCSLDFSKQDPKKLVASTLAGAFVIQLSDGKTTKLESPVDTTLWATQHAPSTQDEYFAIAAGNGTVSLWDHNNLAKPVGSSTITNHPVTSLDWHPTKKGLFVCSAFDQTVRLGYVKNLLLK</sequence>
<keyword evidence="1 3" id="KW-0853">WD repeat</keyword>
<proteinExistence type="predicted"/>
<accession>A0A1X2ILF3</accession>
<dbReference type="Gene3D" id="2.130.10.10">
    <property type="entry name" value="YVTN repeat-like/Quinoprotein amine dehydrogenase"/>
    <property type="match status" value="1"/>
</dbReference>